<keyword evidence="1" id="KW-0547">Nucleotide-binding</keyword>
<evidence type="ECO:0000313" key="4">
    <source>
        <dbReference type="Proteomes" id="UP000030748"/>
    </source>
</evidence>
<feature type="domain" description="AIG1-type G" evidence="2">
    <location>
        <begin position="2"/>
        <end position="37"/>
    </location>
</feature>
<accession>A0A022RA82</accession>
<evidence type="ECO:0000256" key="1">
    <source>
        <dbReference type="ARBA" id="ARBA00022741"/>
    </source>
</evidence>
<organism evidence="3 4">
    <name type="scientific">Erythranthe guttata</name>
    <name type="common">Yellow monkey flower</name>
    <name type="synonym">Mimulus guttatus</name>
    <dbReference type="NCBI Taxonomy" id="4155"/>
    <lineage>
        <taxon>Eukaryota</taxon>
        <taxon>Viridiplantae</taxon>
        <taxon>Streptophyta</taxon>
        <taxon>Embryophyta</taxon>
        <taxon>Tracheophyta</taxon>
        <taxon>Spermatophyta</taxon>
        <taxon>Magnoliopsida</taxon>
        <taxon>eudicotyledons</taxon>
        <taxon>Gunneridae</taxon>
        <taxon>Pentapetalae</taxon>
        <taxon>asterids</taxon>
        <taxon>lamiids</taxon>
        <taxon>Lamiales</taxon>
        <taxon>Phrymaceae</taxon>
        <taxon>Erythranthe</taxon>
    </lineage>
</organism>
<sequence>LCENRRVIFDNKTKYESQKSKQRRQLLVLVDAVVQKN</sequence>
<evidence type="ECO:0000313" key="3">
    <source>
        <dbReference type="EMBL" id="EYU37166.1"/>
    </source>
</evidence>
<feature type="non-terminal residue" evidence="3">
    <location>
        <position position="1"/>
    </location>
</feature>
<dbReference type="EMBL" id="KI630562">
    <property type="protein sequence ID" value="EYU37166.1"/>
    <property type="molecule type" value="Genomic_DNA"/>
</dbReference>
<name>A0A022RA82_ERYGU</name>
<dbReference type="GO" id="GO:0005525">
    <property type="term" value="F:GTP binding"/>
    <property type="evidence" value="ECO:0007669"/>
    <property type="project" value="InterPro"/>
</dbReference>
<feature type="non-terminal residue" evidence="3">
    <location>
        <position position="37"/>
    </location>
</feature>
<proteinExistence type="predicted"/>
<dbReference type="InterPro" id="IPR006703">
    <property type="entry name" value="G_AIG1"/>
</dbReference>
<gene>
    <name evidence="3" type="ORF">MIMGU_mgv1a0223601mg</name>
</gene>
<protein>
    <recommendedName>
        <fullName evidence="2">AIG1-type G domain-containing protein</fullName>
    </recommendedName>
</protein>
<dbReference type="Pfam" id="PF04548">
    <property type="entry name" value="AIG1"/>
    <property type="match status" value="1"/>
</dbReference>
<dbReference type="AlphaFoldDB" id="A0A022RA82"/>
<keyword evidence="4" id="KW-1185">Reference proteome</keyword>
<reference evidence="3 4" key="1">
    <citation type="journal article" date="2013" name="Proc. Natl. Acad. Sci. U.S.A.">
        <title>Fine-scale variation in meiotic recombination in Mimulus inferred from population shotgun sequencing.</title>
        <authorList>
            <person name="Hellsten U."/>
            <person name="Wright K.M."/>
            <person name="Jenkins J."/>
            <person name="Shu S."/>
            <person name="Yuan Y."/>
            <person name="Wessler S.R."/>
            <person name="Schmutz J."/>
            <person name="Willis J.H."/>
            <person name="Rokhsar D.S."/>
        </authorList>
    </citation>
    <scope>NUCLEOTIDE SEQUENCE [LARGE SCALE GENOMIC DNA]</scope>
    <source>
        <strain evidence="4">cv. DUN x IM62</strain>
    </source>
</reference>
<dbReference type="Proteomes" id="UP000030748">
    <property type="component" value="Unassembled WGS sequence"/>
</dbReference>
<evidence type="ECO:0000259" key="2">
    <source>
        <dbReference type="Pfam" id="PF04548"/>
    </source>
</evidence>